<feature type="region of interest" description="Disordered" evidence="1">
    <location>
        <begin position="1"/>
        <end position="62"/>
    </location>
</feature>
<proteinExistence type="predicted"/>
<gene>
    <name evidence="2" type="ORF">JEQ12_001065</name>
</gene>
<name>A0A836AMG2_SHEEP</name>
<protein>
    <submittedName>
        <fullName evidence="2">Uncharacterized protein</fullName>
    </submittedName>
</protein>
<accession>A0A836AMG2</accession>
<reference evidence="2 3" key="1">
    <citation type="submission" date="2020-12" db="EMBL/GenBank/DDBJ databases">
        <title>De novo assembly of Tibetan sheep genome.</title>
        <authorList>
            <person name="Li X."/>
        </authorList>
    </citation>
    <scope>NUCLEOTIDE SEQUENCE [LARGE SCALE GENOMIC DNA]</scope>
    <source>
        <tissue evidence="2">Heart</tissue>
    </source>
</reference>
<evidence type="ECO:0000256" key="1">
    <source>
        <dbReference type="SAM" id="MobiDB-lite"/>
    </source>
</evidence>
<sequence>MRNPAAAAKGTGSTESTMRRLQPELSGYHGNLSSGPPTPVVRTMTPLDGRDVGNGTHTSPYDLSVTTVAGTLDSKEPSSRSHFPPP</sequence>
<dbReference type="AlphaFoldDB" id="A0A836AMG2"/>
<dbReference type="Proteomes" id="UP000664991">
    <property type="component" value="Unassembled WGS sequence"/>
</dbReference>
<dbReference type="EMBL" id="JAEMGP010000001">
    <property type="protein sequence ID" value="KAG5215489.1"/>
    <property type="molecule type" value="Genomic_DNA"/>
</dbReference>
<evidence type="ECO:0000313" key="2">
    <source>
        <dbReference type="EMBL" id="KAG5215489.1"/>
    </source>
</evidence>
<evidence type="ECO:0000313" key="3">
    <source>
        <dbReference type="Proteomes" id="UP000664991"/>
    </source>
</evidence>
<comment type="caution">
    <text evidence="2">The sequence shown here is derived from an EMBL/GenBank/DDBJ whole genome shotgun (WGS) entry which is preliminary data.</text>
</comment>
<organism evidence="2 3">
    <name type="scientific">Ovis aries</name>
    <name type="common">Sheep</name>
    <dbReference type="NCBI Taxonomy" id="9940"/>
    <lineage>
        <taxon>Eukaryota</taxon>
        <taxon>Metazoa</taxon>
        <taxon>Chordata</taxon>
        <taxon>Craniata</taxon>
        <taxon>Vertebrata</taxon>
        <taxon>Euteleostomi</taxon>
        <taxon>Mammalia</taxon>
        <taxon>Eutheria</taxon>
        <taxon>Laurasiatheria</taxon>
        <taxon>Artiodactyla</taxon>
        <taxon>Ruminantia</taxon>
        <taxon>Pecora</taxon>
        <taxon>Bovidae</taxon>
        <taxon>Caprinae</taxon>
        <taxon>Ovis</taxon>
    </lineage>
</organism>